<protein>
    <recommendedName>
        <fullName evidence="6">Probable inorganic carbon transporter subunit DabA</fullName>
    </recommendedName>
</protein>
<evidence type="ECO:0000256" key="2">
    <source>
        <dbReference type="ARBA" id="ARBA00022475"/>
    </source>
</evidence>
<dbReference type="EMBL" id="OX365700">
    <property type="protein sequence ID" value="CAI4029844.1"/>
    <property type="molecule type" value="Genomic_DNA"/>
</dbReference>
<keyword evidence="1 6" id="KW-0813">Transport</keyword>
<evidence type="ECO:0000256" key="6">
    <source>
        <dbReference type="HAMAP-Rule" id="MF_01871"/>
    </source>
</evidence>
<dbReference type="Pfam" id="PF10070">
    <property type="entry name" value="DabA"/>
    <property type="match status" value="1"/>
</dbReference>
<comment type="function">
    <text evidence="6">Part of an energy-coupled inorganic carbon pump.</text>
</comment>
<name>A0AA86MVM7_9BACT</name>
<keyword evidence="5 6" id="KW-0472">Membrane</keyword>
<evidence type="ECO:0000313" key="8">
    <source>
        <dbReference type="Proteomes" id="UP001179121"/>
    </source>
</evidence>
<evidence type="ECO:0000313" key="7">
    <source>
        <dbReference type="EMBL" id="CAI4029844.1"/>
    </source>
</evidence>
<comment type="similarity">
    <text evidence="6">Belongs to the inorganic carbon transporter (TC 9.A.2) DabA family.</text>
</comment>
<dbReference type="PANTHER" id="PTHR38344:SF1">
    <property type="entry name" value="INORGANIC CARBON TRANSPORTER SUBUNIT DABA-RELATED"/>
    <property type="match status" value="1"/>
</dbReference>
<reference evidence="7" key="1">
    <citation type="submission" date="2022-10" db="EMBL/GenBank/DDBJ databases">
        <authorList>
            <person name="Koch H."/>
        </authorList>
    </citation>
    <scope>NUCLEOTIDE SEQUENCE</scope>
    <source>
        <strain evidence="7">DNF</strain>
    </source>
</reference>
<dbReference type="RefSeq" id="WP_289266868.1">
    <property type="nucleotide sequence ID" value="NZ_OX365700.1"/>
</dbReference>
<dbReference type="InterPro" id="IPR018752">
    <property type="entry name" value="DabA"/>
</dbReference>
<keyword evidence="2 6" id="KW-1003">Cell membrane</keyword>
<comment type="subcellular location">
    <subcellularLocation>
        <location evidence="6">Cell membrane</location>
        <topology evidence="6">Peripheral membrane protein</topology>
    </subcellularLocation>
</comment>
<evidence type="ECO:0000256" key="1">
    <source>
        <dbReference type="ARBA" id="ARBA00022448"/>
    </source>
</evidence>
<keyword evidence="3 6" id="KW-0479">Metal-binding</keyword>
<evidence type="ECO:0000256" key="3">
    <source>
        <dbReference type="ARBA" id="ARBA00022723"/>
    </source>
</evidence>
<accession>A0AA86MVM7</accession>
<evidence type="ECO:0000256" key="5">
    <source>
        <dbReference type="ARBA" id="ARBA00023136"/>
    </source>
</evidence>
<feature type="binding site" evidence="6">
    <location>
        <position position="780"/>
    </location>
    <ligand>
        <name>Zn(2+)</name>
        <dbReference type="ChEBI" id="CHEBI:29105"/>
    </ligand>
</feature>
<feature type="binding site" evidence="6">
    <location>
        <position position="495"/>
    </location>
    <ligand>
        <name>Zn(2+)</name>
        <dbReference type="ChEBI" id="CHEBI:29105"/>
    </ligand>
</feature>
<feature type="binding site" evidence="6">
    <location>
        <position position="765"/>
    </location>
    <ligand>
        <name>Zn(2+)</name>
        <dbReference type="ChEBI" id="CHEBI:29105"/>
    </ligand>
</feature>
<dbReference type="AlphaFoldDB" id="A0AA86MVM7"/>
<gene>
    <name evidence="6" type="primary">dabA</name>
    <name evidence="7" type="ORF">DNFV4_00263</name>
</gene>
<comment type="cofactor">
    <cofactor evidence="6">
        <name>Zn(2+)</name>
        <dbReference type="ChEBI" id="CHEBI:29105"/>
    </cofactor>
</comment>
<proteinExistence type="inferred from homology"/>
<evidence type="ECO:0000256" key="4">
    <source>
        <dbReference type="ARBA" id="ARBA00022833"/>
    </source>
</evidence>
<sequence length="1085" mass="122502">MALQYTDSQRMELRSTVNLAGEVVARLWPMRTFISRNPLQGLEHLDFDEAVDRGERLFGGSGYLSSDLYREAFRNGRIHSRHLEEVLQPLSSDQHLHFGDRRIHHLDVLTAAMAQGIQIRLDGVSQSETKDRQEDREQLERVARWLTVLASQGDLDESEARIEGTIPGPPHDETMAMWCDRTLGTEVNDRINRHMIKWCAAFCDEGEAAWPMPHRERTFFRAWKAAAPYDLGLAWQGIQASAEKIRALPDRPEDALLQSLEMLNVKPAAWQEYLSLHIAALPGWAGFIKWRSEQTAYPWQEAYRIDLIQYLAVRLFYEREFAAASCRKALGCGGDVQTVHAYAERYPHALWARRALVAGRLPKGAASEAARLRWWGQRSGAGAWEQFGRRWYGKLQLMREAERRLEEARALIRLAAVLGMDPALITETAQSELSMLLGWLRSLSPRLQALKWLEACERGHQYESLRKLTSSPAGRTDGSAGQPVRARPLAQFVFCIDVRSEVFRRHLEQRGGYETFGFAGFFGVPVIYRSLDESPDAELCPVLIKPKHVVREVPRTYQGGAAERRRSMAALAKLGQGLLHDLKHNVITPYVMVEAIGWFFAWPLLGRTLFPRWYHRMTVRAKRAIMPPVSTTMTVDKLTTDEAYEMIAAEQRMRIMRWLRVRYPAQSSALSPGALEGIRQQVLRMDEGLEGEAKALQGIVETGNLASLEDLRRECRLTARDTSARVNHLTRTGFTEKEQAYYVETALRLMGLTSNFGRLVFMCAHGSSSQNNPYESALDCGACGGSQGLPNARAFATIANRPKVRELLAQRGIAIPSDTHFIAALHDTTTDEVSVADLEDVPSTHRKELAQVLEDVAAAGDDATAERHTSLTVSVPAESAAKAARAVRQRSVDWSQVRPEWGLARNSLFIVARRELTRGTDLEGRSFLHSYEHGSDEDGKLLEFIMTAPLIVAQWINMEYYFSTVAPEIYGSGSKVYHNVTGRIGVMAGNHSDLRMGLPVQSLMAGRRPYHDPLRLTAIIEAPRERITAIIERQPLVERLVRNRWITLIALDPAERRFYRLAAGANWTLMREEADRSLEPVGVWT</sequence>
<dbReference type="PANTHER" id="PTHR38344">
    <property type="entry name" value="UPF0753 PROTEIN AQ_863"/>
    <property type="match status" value="1"/>
</dbReference>
<dbReference type="GO" id="GO:0008270">
    <property type="term" value="F:zinc ion binding"/>
    <property type="evidence" value="ECO:0007669"/>
    <property type="project" value="UniProtKB-UniRule"/>
</dbReference>
<keyword evidence="4 6" id="KW-0862">Zinc</keyword>
<comment type="subunit">
    <text evidence="6">Forms a complex with DabB.</text>
</comment>
<feature type="binding site" evidence="6">
    <location>
        <position position="497"/>
    </location>
    <ligand>
        <name>Zn(2+)</name>
        <dbReference type="ChEBI" id="CHEBI:29105"/>
    </ligand>
</feature>
<organism evidence="7 8">
    <name type="scientific">Nitrospira tepida</name>
    <dbReference type="NCBI Taxonomy" id="2973512"/>
    <lineage>
        <taxon>Bacteria</taxon>
        <taxon>Pseudomonadati</taxon>
        <taxon>Nitrospirota</taxon>
        <taxon>Nitrospiria</taxon>
        <taxon>Nitrospirales</taxon>
        <taxon>Nitrospiraceae</taxon>
        <taxon>Nitrospira</taxon>
    </lineage>
</organism>
<dbReference type="GO" id="GO:0005886">
    <property type="term" value="C:plasma membrane"/>
    <property type="evidence" value="ECO:0007669"/>
    <property type="project" value="UniProtKB-SubCell"/>
</dbReference>
<dbReference type="KEGG" id="nti:DNFV4_00263"/>
<dbReference type="HAMAP" id="MF_01871">
    <property type="entry name" value="DabA"/>
    <property type="match status" value="1"/>
</dbReference>
<dbReference type="Proteomes" id="UP001179121">
    <property type="component" value="Chromosome"/>
</dbReference>
<keyword evidence="8" id="KW-1185">Reference proteome</keyword>